<dbReference type="InterPro" id="IPR057596">
    <property type="entry name" value="RDRP_core"/>
</dbReference>
<keyword evidence="6" id="KW-1185">Reference proteome</keyword>
<feature type="compositionally biased region" description="Polar residues" evidence="2">
    <location>
        <begin position="45"/>
        <end position="66"/>
    </location>
</feature>
<dbReference type="EMBL" id="BRPK01000015">
    <property type="protein sequence ID" value="GLB43835.1"/>
    <property type="molecule type" value="Genomic_DNA"/>
</dbReference>
<evidence type="ECO:0000256" key="2">
    <source>
        <dbReference type="SAM" id="MobiDB-lite"/>
    </source>
</evidence>
<keyword evidence="1" id="KW-0548">Nucleotidyltransferase</keyword>
<dbReference type="Proteomes" id="UP001063166">
    <property type="component" value="Unassembled WGS sequence"/>
</dbReference>
<accession>A0A9P3PXI0</accession>
<keyword evidence="1 5" id="KW-0696">RNA-directed RNA polymerase</keyword>
<dbReference type="GO" id="GO:0003968">
    <property type="term" value="F:RNA-directed RNA polymerase activity"/>
    <property type="evidence" value="ECO:0007669"/>
    <property type="project" value="UniProtKB-KW"/>
</dbReference>
<feature type="region of interest" description="Disordered" evidence="2">
    <location>
        <begin position="1"/>
        <end position="25"/>
    </location>
</feature>
<sequence length="832" mass="93768">MSDGIAEEDYQITDDVLPFPSQPQLDYGEDISGLILAFDEDSEEQPGTSTQSALNASPTSTTTSLESVRKRKLRGSLDTLHLTVDDQPLKKCKLDTDLNVPYIIASSRLVEQHPGLPYGVKFELGCLMSASKLTAENIQTEHLRKLQGTNAQCVPEAVRVLFWDIASDLDQDTAFVQELAATSPWEELDQEEHALAQNPYAGLGHSEQFPTWYGGEVVFKGKLEREGSSFKLKLDRPTLGPSCRFTRRFGSKMFLRIQIKKVLFYAWNNDLQEFFRKPFVLWDSIFRAFFAKVDHVFLFRTNENLIDNKIVTDPSLGMLLLQFIDWHNPPSANAKQAMTKWAAHFALGLSNLIPGPMPEKICYLDDIVSVEGSNMTDGCGESEFSSAALVARVWLLRRWKQALADFGNYGFATRKLKSDIQTVIIIRLIPPFALSNSFEPPICGRLHEFLLNPSSTWRRMACLIQFSRDTILWRPGQQAEVHSLHRLVLGTSPLRDRGDPIFEVTKARVGAPFDKIVLENTFVKLVEEVRCEGLEDVRVGKFAQNASLLFGQKLSTAVIPAKRSAVISGDVCESEKDEDEAAASMNLDSSLPHKKKGLRASDLLPARKRILEHALHHFRFEVATETPYPTDQQSDQWAVSAWYTTHSELVKSHGYAGIAAPTEDELGLAKYTIKMRLYQLRGQAKVKSRDVAIPHFKLHHPLSPEAANANCEVIATLKERNAFVYKEFIEHKNVYKNIKSEAVLFPDYFKNGIPLVTIALVSTSIECILNEWKTGEFKKSLTKWKDFSDRSGSGAMAKLQEELWVYRRECAGFTSYSLNDDDFDSLSDNDFA</sequence>
<organism evidence="5 6">
    <name type="scientific">Lyophyllum shimeji</name>
    <name type="common">Hon-shimeji</name>
    <name type="synonym">Tricholoma shimeji</name>
    <dbReference type="NCBI Taxonomy" id="47721"/>
    <lineage>
        <taxon>Eukaryota</taxon>
        <taxon>Fungi</taxon>
        <taxon>Dikarya</taxon>
        <taxon>Basidiomycota</taxon>
        <taxon>Agaricomycotina</taxon>
        <taxon>Agaricomycetes</taxon>
        <taxon>Agaricomycetidae</taxon>
        <taxon>Agaricales</taxon>
        <taxon>Tricholomatineae</taxon>
        <taxon>Lyophyllaceae</taxon>
        <taxon>Lyophyllum</taxon>
    </lineage>
</organism>
<evidence type="ECO:0000313" key="6">
    <source>
        <dbReference type="Proteomes" id="UP001063166"/>
    </source>
</evidence>
<dbReference type="InterPro" id="IPR045341">
    <property type="entry name" value="DUF6532"/>
</dbReference>
<evidence type="ECO:0000259" key="3">
    <source>
        <dbReference type="Pfam" id="PF05183"/>
    </source>
</evidence>
<proteinExistence type="inferred from homology"/>
<reference evidence="5" key="1">
    <citation type="submission" date="2022-07" db="EMBL/GenBank/DDBJ databases">
        <title>The genome of Lyophyllum shimeji provides insight into the initial evolution of ectomycorrhizal fungal genome.</title>
        <authorList>
            <person name="Kobayashi Y."/>
            <person name="Shibata T."/>
            <person name="Hirakawa H."/>
            <person name="Shigenobu S."/>
            <person name="Nishiyama T."/>
            <person name="Yamada A."/>
            <person name="Hasebe M."/>
            <person name="Kawaguchi M."/>
        </authorList>
    </citation>
    <scope>NUCLEOTIDE SEQUENCE</scope>
    <source>
        <strain evidence="5">AT787</strain>
    </source>
</reference>
<evidence type="ECO:0000256" key="1">
    <source>
        <dbReference type="RuleBase" id="RU363098"/>
    </source>
</evidence>
<dbReference type="Pfam" id="PF05183">
    <property type="entry name" value="RdRP"/>
    <property type="match status" value="1"/>
</dbReference>
<feature type="domain" description="RDRP core" evidence="3">
    <location>
        <begin position="232"/>
        <end position="393"/>
    </location>
</feature>
<feature type="region of interest" description="Disordered" evidence="2">
    <location>
        <begin position="39"/>
        <end position="69"/>
    </location>
</feature>
<name>A0A9P3PXI0_LYOSH</name>
<gene>
    <name evidence="5" type="ORF">LshimejAT787_1500190</name>
</gene>
<comment type="similarity">
    <text evidence="1">Belongs to the RdRP family.</text>
</comment>
<dbReference type="AlphaFoldDB" id="A0A9P3PXI0"/>
<dbReference type="EC" id="2.7.7.48" evidence="1"/>
<evidence type="ECO:0000313" key="5">
    <source>
        <dbReference type="EMBL" id="GLB43835.1"/>
    </source>
</evidence>
<evidence type="ECO:0000259" key="4">
    <source>
        <dbReference type="Pfam" id="PF20149"/>
    </source>
</evidence>
<dbReference type="OrthoDB" id="10055769at2759"/>
<comment type="catalytic activity">
    <reaction evidence="1">
        <text>RNA(n) + a ribonucleoside 5'-triphosphate = RNA(n+1) + diphosphate</text>
        <dbReference type="Rhea" id="RHEA:21248"/>
        <dbReference type="Rhea" id="RHEA-COMP:14527"/>
        <dbReference type="Rhea" id="RHEA-COMP:17342"/>
        <dbReference type="ChEBI" id="CHEBI:33019"/>
        <dbReference type="ChEBI" id="CHEBI:61557"/>
        <dbReference type="ChEBI" id="CHEBI:140395"/>
        <dbReference type="EC" id="2.7.7.48"/>
    </reaction>
</comment>
<keyword evidence="1" id="KW-0808">Transferase</keyword>
<comment type="caution">
    <text evidence="5">The sequence shown here is derived from an EMBL/GenBank/DDBJ whole genome shotgun (WGS) entry which is preliminary data.</text>
</comment>
<feature type="domain" description="DUF6532" evidence="4">
    <location>
        <begin position="614"/>
        <end position="787"/>
    </location>
</feature>
<keyword evidence="1" id="KW-0694">RNA-binding</keyword>
<feature type="compositionally biased region" description="Acidic residues" evidence="2">
    <location>
        <begin position="1"/>
        <end position="12"/>
    </location>
</feature>
<dbReference type="Pfam" id="PF20149">
    <property type="entry name" value="DUF6532"/>
    <property type="match status" value="1"/>
</dbReference>
<dbReference type="GO" id="GO:0003723">
    <property type="term" value="F:RNA binding"/>
    <property type="evidence" value="ECO:0007669"/>
    <property type="project" value="UniProtKB-KW"/>
</dbReference>
<protein>
    <recommendedName>
        <fullName evidence="1">RNA-dependent RNA polymerase</fullName>
        <ecNumber evidence="1">2.7.7.48</ecNumber>
    </recommendedName>
</protein>